<dbReference type="STRING" id="661478.OP10G_0163"/>
<name>A0A068NJ51_FIMGI</name>
<dbReference type="HOGENOM" id="CLU_1530345_0_0_0"/>
<gene>
    <name evidence="1" type="ORF">OP10G_0163</name>
</gene>
<dbReference type="RefSeq" id="WP_025227792.1">
    <property type="nucleotide sequence ID" value="NZ_CP007139.1"/>
</dbReference>
<proteinExistence type="predicted"/>
<protein>
    <submittedName>
        <fullName evidence="1">Uncharacterized protein</fullName>
    </submittedName>
</protein>
<organism evidence="1 2">
    <name type="scientific">Fimbriimonas ginsengisoli Gsoil 348</name>
    <dbReference type="NCBI Taxonomy" id="661478"/>
    <lineage>
        <taxon>Bacteria</taxon>
        <taxon>Bacillati</taxon>
        <taxon>Armatimonadota</taxon>
        <taxon>Fimbriimonadia</taxon>
        <taxon>Fimbriimonadales</taxon>
        <taxon>Fimbriimonadaceae</taxon>
        <taxon>Fimbriimonas</taxon>
    </lineage>
</organism>
<dbReference type="Proteomes" id="UP000027982">
    <property type="component" value="Chromosome"/>
</dbReference>
<evidence type="ECO:0000313" key="1">
    <source>
        <dbReference type="EMBL" id="AIE83531.1"/>
    </source>
</evidence>
<dbReference type="KEGG" id="fgi:OP10G_0163"/>
<evidence type="ECO:0000313" key="2">
    <source>
        <dbReference type="Proteomes" id="UP000027982"/>
    </source>
</evidence>
<dbReference type="EMBL" id="CP007139">
    <property type="protein sequence ID" value="AIE83531.1"/>
    <property type="molecule type" value="Genomic_DNA"/>
</dbReference>
<accession>A0A068NJ51</accession>
<reference evidence="1 2" key="1">
    <citation type="journal article" date="2014" name="PLoS ONE">
        <title>The first complete genome sequence of the class fimbriimonadia in the phylum armatimonadetes.</title>
        <authorList>
            <person name="Hu Z.Y."/>
            <person name="Wang Y.Z."/>
            <person name="Im W.T."/>
            <person name="Wang S.Y."/>
            <person name="Zhao G.P."/>
            <person name="Zheng H.J."/>
            <person name="Quan Z.X."/>
        </authorList>
    </citation>
    <scope>NUCLEOTIDE SEQUENCE [LARGE SCALE GENOMIC DNA]</scope>
    <source>
        <strain evidence="1">Gsoil 348</strain>
    </source>
</reference>
<keyword evidence="2" id="KW-1185">Reference proteome</keyword>
<dbReference type="AlphaFoldDB" id="A0A068NJ51"/>
<sequence>MAGFDRAAKLELDDLIVSIWTDVTVDKIFQSQSLNRANWENLQNSGALIGPFVVVAVGSSQEVDAVPVGITAYDHSVSIILVRELDDPAFLVDPLAPADGIDYVSAMSGDLEALRTPLARYDGSRFRCAWVGKPTANVSEFSPPNAVYYQLLDGKFAGQLVCNLRTATLYDPRNP</sequence>